<dbReference type="Proteomes" id="UP001497680">
    <property type="component" value="Unassembled WGS sequence"/>
</dbReference>
<reference evidence="1 2" key="1">
    <citation type="journal article" date="2022" name="New Phytol.">
        <title>Ecological generalism drives hyperdiversity of secondary metabolite gene clusters in xylarialean endophytes.</title>
        <authorList>
            <person name="Franco M.E.E."/>
            <person name="Wisecaver J.H."/>
            <person name="Arnold A.E."/>
            <person name="Ju Y.M."/>
            <person name="Slot J.C."/>
            <person name="Ahrendt S."/>
            <person name="Moore L.P."/>
            <person name="Eastman K.E."/>
            <person name="Scott K."/>
            <person name="Konkel Z."/>
            <person name="Mondo S.J."/>
            <person name="Kuo A."/>
            <person name="Hayes R.D."/>
            <person name="Haridas S."/>
            <person name="Andreopoulos B."/>
            <person name="Riley R."/>
            <person name="LaButti K."/>
            <person name="Pangilinan J."/>
            <person name="Lipzen A."/>
            <person name="Amirebrahimi M."/>
            <person name="Yan J."/>
            <person name="Adam C."/>
            <person name="Keymanesh K."/>
            <person name="Ng V."/>
            <person name="Louie K."/>
            <person name="Northen T."/>
            <person name="Drula E."/>
            <person name="Henrissat B."/>
            <person name="Hsieh H.M."/>
            <person name="Youens-Clark K."/>
            <person name="Lutzoni F."/>
            <person name="Miadlikowska J."/>
            <person name="Eastwood D.C."/>
            <person name="Hamelin R.C."/>
            <person name="Grigoriev I.V."/>
            <person name="U'Ren J.M."/>
        </authorList>
    </citation>
    <scope>NUCLEOTIDE SEQUENCE [LARGE SCALE GENOMIC DNA]</scope>
    <source>
        <strain evidence="1 2">ER1909</strain>
    </source>
</reference>
<gene>
    <name evidence="1" type="ORF">F4821DRAFT_235398</name>
</gene>
<sequence>MSSTDVPTSASATVFQDFDIEEVFNKAWDHVENQDSKNFVVEFSLERAQIAFDLGVDEIRELLSQELDDRKDRPVRWINVWDPSTQKDVMDAIGDKYMFSLRLRRLMTTSKSPQDESRRPKPRKRLTLRHQRTPKDLEKGDDADGSFQTQAQTQTQTTPPASVEVNDNLALYMQVKDTVNYFSTDQTQEAFVIGANWLHRRPTTERELPHRISIMPPKHWQWLALCNDHTVLSIHERPSLEAVPEKENKANWHIQEFKFMRAHTLAVLLQLSVRGFELYKNNPLAQSSVRQSLRNSPPTQPEISRHQSGVSFFNNSEIGSLPDEGTSNLFYYLFEDYVAAGPLKAAEQELEEMTHKILSSTRRKKVSKSSEIIPTLHYLSKDLREFKHLFENYKNLISKIMAVGKPDSLHNSQFDGTVLDGKIFQGKVSERKVFLTNSALSRFDRLGDRLQYLMLNTIEGYLEEIGALSTTYFNLTQQKDSQATARLTRSATLLAKLSVFFLPISFMTSYFSVQIEDLFMYWNAKTYWYAFAVIASVSFVSLFFFSRILVFFIDILEDWSARLGDWSGARYRSARSFLGFKETEDDEDL</sequence>
<dbReference type="EMBL" id="MU394305">
    <property type="protein sequence ID" value="KAI6087872.1"/>
    <property type="molecule type" value="Genomic_DNA"/>
</dbReference>
<evidence type="ECO:0000313" key="1">
    <source>
        <dbReference type="EMBL" id="KAI6087872.1"/>
    </source>
</evidence>
<proteinExistence type="predicted"/>
<evidence type="ECO:0000313" key="2">
    <source>
        <dbReference type="Proteomes" id="UP001497680"/>
    </source>
</evidence>
<keyword evidence="2" id="KW-1185">Reference proteome</keyword>
<comment type="caution">
    <text evidence="1">The sequence shown here is derived from an EMBL/GenBank/DDBJ whole genome shotgun (WGS) entry which is preliminary data.</text>
</comment>
<name>A0ACC0D551_9PEZI</name>
<accession>A0ACC0D551</accession>
<protein>
    <submittedName>
        <fullName evidence="1">Uncharacterized protein</fullName>
    </submittedName>
</protein>
<organism evidence="1 2">
    <name type="scientific">Hypoxylon rubiginosum</name>
    <dbReference type="NCBI Taxonomy" id="110542"/>
    <lineage>
        <taxon>Eukaryota</taxon>
        <taxon>Fungi</taxon>
        <taxon>Dikarya</taxon>
        <taxon>Ascomycota</taxon>
        <taxon>Pezizomycotina</taxon>
        <taxon>Sordariomycetes</taxon>
        <taxon>Xylariomycetidae</taxon>
        <taxon>Xylariales</taxon>
        <taxon>Hypoxylaceae</taxon>
        <taxon>Hypoxylon</taxon>
    </lineage>
</organism>